<evidence type="ECO:0000256" key="2">
    <source>
        <dbReference type="ARBA" id="ARBA00022676"/>
    </source>
</evidence>
<name>A0A0W0VVG1_9GAMM</name>
<evidence type="ECO:0000313" key="9">
    <source>
        <dbReference type="EMBL" id="KTD24140.1"/>
    </source>
</evidence>
<evidence type="ECO:0000313" key="10">
    <source>
        <dbReference type="Proteomes" id="UP000054908"/>
    </source>
</evidence>
<dbReference type="STRING" id="466.Lmac_3013"/>
<keyword evidence="6 7" id="KW-0472">Membrane</keyword>
<keyword evidence="10" id="KW-1185">Reference proteome</keyword>
<feature type="domain" description="Glycosyltransferase 2-like" evidence="8">
    <location>
        <begin position="11"/>
        <end position="180"/>
    </location>
</feature>
<accession>A0A0W0VVG1</accession>
<comment type="subcellular location">
    <subcellularLocation>
        <location evidence="1">Membrane</location>
        <topology evidence="1">Multi-pass membrane protein</topology>
    </subcellularLocation>
</comment>
<keyword evidence="5 7" id="KW-1133">Transmembrane helix</keyword>
<dbReference type="EMBL" id="LNYL01000051">
    <property type="protein sequence ID" value="KTD24140.1"/>
    <property type="molecule type" value="Genomic_DNA"/>
</dbReference>
<dbReference type="RefSeq" id="WP_058453679.1">
    <property type="nucleotide sequence ID" value="NZ_CAAAIB010000001.1"/>
</dbReference>
<dbReference type="Gene3D" id="3.90.550.10">
    <property type="entry name" value="Spore Coat Polysaccharide Biosynthesis Protein SpsA, Chain A"/>
    <property type="match status" value="1"/>
</dbReference>
<evidence type="ECO:0000256" key="5">
    <source>
        <dbReference type="ARBA" id="ARBA00022989"/>
    </source>
</evidence>
<proteinExistence type="predicted"/>
<comment type="caution">
    <text evidence="9">The sequence shown here is derived from an EMBL/GenBank/DDBJ whole genome shotgun (WGS) entry which is preliminary data.</text>
</comment>
<dbReference type="CDD" id="cd04187">
    <property type="entry name" value="DPM1_like_bac"/>
    <property type="match status" value="1"/>
</dbReference>
<evidence type="ECO:0000256" key="3">
    <source>
        <dbReference type="ARBA" id="ARBA00022679"/>
    </source>
</evidence>
<sequence>MTTQKCNEKISVILSFYNEEKVLPELLRRLRAVFSQMIAEQSIGSYELIFVNDHSSDHSEAILRAELAQGDIVLINMTRNFGVSECVMAGMTQAKGDAVIYMDADLQDPPEVIPKMVKAWQAEPDIGVVYTTRTRREGEHPLKMFVTKMGYRLINSISEIELPVDSGDFKLLSRCVVDRLLELKEDKPYIRGLVSWVGYKQVQVFYEREARLDGRQNTKMPVLSKKVIYYWLDRALISFSDAPLKVMLLIGFLLSLVSLCYISVVLVQKLMGWYLPGWPAIMSAILLLGGTQIIMLGFIGLYIGAIFRETKNRPRYLIKEILKGTE</sequence>
<evidence type="ECO:0000256" key="6">
    <source>
        <dbReference type="ARBA" id="ARBA00023136"/>
    </source>
</evidence>
<keyword evidence="3 9" id="KW-0808">Transferase</keyword>
<reference evidence="9 10" key="1">
    <citation type="submission" date="2015-11" db="EMBL/GenBank/DDBJ databases">
        <title>Genomic analysis of 38 Legionella species identifies large and diverse effector repertoires.</title>
        <authorList>
            <person name="Burstein D."/>
            <person name="Amaro F."/>
            <person name="Zusman T."/>
            <person name="Lifshitz Z."/>
            <person name="Cohen O."/>
            <person name="Gilbert J.A."/>
            <person name="Pupko T."/>
            <person name="Shuman H.A."/>
            <person name="Segal G."/>
        </authorList>
    </citation>
    <scope>NUCLEOTIDE SEQUENCE [LARGE SCALE GENOMIC DNA]</scope>
    <source>
        <strain evidence="9 10">PX-1-G2-E2</strain>
    </source>
</reference>
<dbReference type="InterPro" id="IPR029044">
    <property type="entry name" value="Nucleotide-diphossugar_trans"/>
</dbReference>
<dbReference type="InterPro" id="IPR001173">
    <property type="entry name" value="Glyco_trans_2-like"/>
</dbReference>
<dbReference type="PATRIC" id="fig|466.6.peg.3227"/>
<evidence type="ECO:0000256" key="7">
    <source>
        <dbReference type="SAM" id="Phobius"/>
    </source>
</evidence>
<dbReference type="SUPFAM" id="SSF53448">
    <property type="entry name" value="Nucleotide-diphospho-sugar transferases"/>
    <property type="match status" value="1"/>
</dbReference>
<gene>
    <name evidence="9" type="ORF">Lmac_3013</name>
</gene>
<keyword evidence="4 7" id="KW-0812">Transmembrane</keyword>
<dbReference type="Proteomes" id="UP000054908">
    <property type="component" value="Unassembled WGS sequence"/>
</dbReference>
<dbReference type="Pfam" id="PF00535">
    <property type="entry name" value="Glycos_transf_2"/>
    <property type="match status" value="1"/>
</dbReference>
<feature type="transmembrane region" description="Helical" evidence="7">
    <location>
        <begin position="280"/>
        <end position="307"/>
    </location>
</feature>
<dbReference type="PANTHER" id="PTHR48090:SF1">
    <property type="entry name" value="PROPHAGE BACTOPRENOL GLUCOSYL TRANSFERASE HOMOLOG"/>
    <property type="match status" value="1"/>
</dbReference>
<organism evidence="9 10">
    <name type="scientific">Legionella maceachernii</name>
    <dbReference type="NCBI Taxonomy" id="466"/>
    <lineage>
        <taxon>Bacteria</taxon>
        <taxon>Pseudomonadati</taxon>
        <taxon>Pseudomonadota</taxon>
        <taxon>Gammaproteobacteria</taxon>
        <taxon>Legionellales</taxon>
        <taxon>Legionellaceae</taxon>
        <taxon>Legionella</taxon>
    </lineage>
</organism>
<dbReference type="GO" id="GO:0016757">
    <property type="term" value="F:glycosyltransferase activity"/>
    <property type="evidence" value="ECO:0007669"/>
    <property type="project" value="UniProtKB-KW"/>
</dbReference>
<protein>
    <submittedName>
        <fullName evidence="9">Glycosyltransferase, group 2 family protein (Glycan biosynthesis)</fullName>
    </submittedName>
</protein>
<dbReference type="OrthoDB" id="9811884at2"/>
<evidence type="ECO:0000256" key="1">
    <source>
        <dbReference type="ARBA" id="ARBA00004141"/>
    </source>
</evidence>
<dbReference type="GO" id="GO:0005886">
    <property type="term" value="C:plasma membrane"/>
    <property type="evidence" value="ECO:0007669"/>
    <property type="project" value="TreeGrafter"/>
</dbReference>
<keyword evidence="2" id="KW-0328">Glycosyltransferase</keyword>
<evidence type="ECO:0000256" key="4">
    <source>
        <dbReference type="ARBA" id="ARBA00022692"/>
    </source>
</evidence>
<dbReference type="InterPro" id="IPR050256">
    <property type="entry name" value="Glycosyltransferase_2"/>
</dbReference>
<dbReference type="PANTHER" id="PTHR48090">
    <property type="entry name" value="UNDECAPRENYL-PHOSPHATE 4-DEOXY-4-FORMAMIDO-L-ARABINOSE TRANSFERASE-RELATED"/>
    <property type="match status" value="1"/>
</dbReference>
<evidence type="ECO:0000259" key="8">
    <source>
        <dbReference type="Pfam" id="PF00535"/>
    </source>
</evidence>
<feature type="transmembrane region" description="Helical" evidence="7">
    <location>
        <begin position="246"/>
        <end position="268"/>
    </location>
</feature>
<dbReference type="AlphaFoldDB" id="A0A0W0VVG1"/>